<keyword evidence="1" id="KW-0812">Transmembrane</keyword>
<evidence type="ECO:0000313" key="3">
    <source>
        <dbReference type="Proteomes" id="UP001138997"/>
    </source>
</evidence>
<proteinExistence type="predicted"/>
<feature type="transmembrane region" description="Helical" evidence="1">
    <location>
        <begin position="6"/>
        <end position="23"/>
    </location>
</feature>
<dbReference type="RefSeq" id="WP_231450050.1">
    <property type="nucleotide sequence ID" value="NZ_JAJOMB010000048.1"/>
</dbReference>
<keyword evidence="3" id="KW-1185">Reference proteome</keyword>
<dbReference type="EMBL" id="JAJOMB010000048">
    <property type="protein sequence ID" value="MCD5317200.1"/>
    <property type="molecule type" value="Genomic_DNA"/>
</dbReference>
<protein>
    <submittedName>
        <fullName evidence="2">Uncharacterized protein</fullName>
    </submittedName>
</protein>
<organism evidence="2 3">
    <name type="scientific">Kineosporia babensis</name>
    <dbReference type="NCBI Taxonomy" id="499548"/>
    <lineage>
        <taxon>Bacteria</taxon>
        <taxon>Bacillati</taxon>
        <taxon>Actinomycetota</taxon>
        <taxon>Actinomycetes</taxon>
        <taxon>Kineosporiales</taxon>
        <taxon>Kineosporiaceae</taxon>
        <taxon>Kineosporia</taxon>
    </lineage>
</organism>
<feature type="transmembrane region" description="Helical" evidence="1">
    <location>
        <begin position="35"/>
        <end position="58"/>
    </location>
</feature>
<evidence type="ECO:0000256" key="1">
    <source>
        <dbReference type="SAM" id="Phobius"/>
    </source>
</evidence>
<sequence length="62" mass="6237">MTPTYLVLGILLVVAGGLMWLTAKAIPRGPSTLMALAAVFTSMTGAITVLATVTSSVLSSVA</sequence>
<keyword evidence="1" id="KW-1133">Transmembrane helix</keyword>
<name>A0A9X1SZ90_9ACTN</name>
<accession>A0A9X1SZ90</accession>
<reference evidence="2" key="1">
    <citation type="submission" date="2021-11" db="EMBL/GenBank/DDBJ databases">
        <title>Streptomyces corallinus and Kineosporia corallina sp. nov., two new coral-derived marine actinobacteria.</title>
        <authorList>
            <person name="Buangrab K."/>
            <person name="Sutthacheep M."/>
            <person name="Yeemin T."/>
            <person name="Harunari E."/>
            <person name="Igarashi Y."/>
            <person name="Sripreechasak P."/>
            <person name="Kanchanasin P."/>
            <person name="Tanasupawat S."/>
            <person name="Phongsopitanun W."/>
        </authorList>
    </citation>
    <scope>NUCLEOTIDE SEQUENCE</scope>
    <source>
        <strain evidence="2">JCM 31032</strain>
    </source>
</reference>
<evidence type="ECO:0000313" key="2">
    <source>
        <dbReference type="EMBL" id="MCD5317200.1"/>
    </source>
</evidence>
<comment type="caution">
    <text evidence="2">The sequence shown here is derived from an EMBL/GenBank/DDBJ whole genome shotgun (WGS) entry which is preliminary data.</text>
</comment>
<keyword evidence="1" id="KW-0472">Membrane</keyword>
<dbReference type="Proteomes" id="UP001138997">
    <property type="component" value="Unassembled WGS sequence"/>
</dbReference>
<gene>
    <name evidence="2" type="ORF">LR394_40550</name>
</gene>
<dbReference type="AlphaFoldDB" id="A0A9X1SZ90"/>